<name>A0AAV5WT11_9BILA</name>
<evidence type="ECO:0000313" key="4">
    <source>
        <dbReference type="Proteomes" id="UP001432322"/>
    </source>
</evidence>
<keyword evidence="2" id="KW-0812">Transmembrane</keyword>
<keyword evidence="4" id="KW-1185">Reference proteome</keyword>
<accession>A0AAV5WT11</accession>
<evidence type="ECO:0000256" key="2">
    <source>
        <dbReference type="SAM" id="Phobius"/>
    </source>
</evidence>
<dbReference type="Proteomes" id="UP001432322">
    <property type="component" value="Unassembled WGS sequence"/>
</dbReference>
<feature type="region of interest" description="Disordered" evidence="1">
    <location>
        <begin position="1"/>
        <end position="27"/>
    </location>
</feature>
<proteinExistence type="predicted"/>
<evidence type="ECO:0000313" key="3">
    <source>
        <dbReference type="EMBL" id="GMT34745.1"/>
    </source>
</evidence>
<keyword evidence="2" id="KW-0472">Membrane</keyword>
<organism evidence="3 4">
    <name type="scientific">Pristionchus fissidentatus</name>
    <dbReference type="NCBI Taxonomy" id="1538716"/>
    <lineage>
        <taxon>Eukaryota</taxon>
        <taxon>Metazoa</taxon>
        <taxon>Ecdysozoa</taxon>
        <taxon>Nematoda</taxon>
        <taxon>Chromadorea</taxon>
        <taxon>Rhabditida</taxon>
        <taxon>Rhabditina</taxon>
        <taxon>Diplogasteromorpha</taxon>
        <taxon>Diplogasteroidea</taxon>
        <taxon>Neodiplogasteridae</taxon>
        <taxon>Pristionchus</taxon>
    </lineage>
</organism>
<dbReference type="EMBL" id="BTSY01000006">
    <property type="protein sequence ID" value="GMT34745.1"/>
    <property type="molecule type" value="Genomic_DNA"/>
</dbReference>
<keyword evidence="2" id="KW-1133">Transmembrane helix</keyword>
<feature type="compositionally biased region" description="Basic and acidic residues" evidence="1">
    <location>
        <begin position="68"/>
        <end position="82"/>
    </location>
</feature>
<sequence>MSNATFIHNGTISFAEDGDPPVPDPAPDAGLSGGAIAGIVIAAIVGTILLLLAAFFGYRWLKERRKNHGEYKPHEEEEEHAKNLPYLAPPSVEGLI</sequence>
<evidence type="ECO:0000256" key="1">
    <source>
        <dbReference type="SAM" id="MobiDB-lite"/>
    </source>
</evidence>
<gene>
    <name evidence="3" type="ORF">PFISCL1PPCAC_26042</name>
</gene>
<comment type="caution">
    <text evidence="3">The sequence shown here is derived from an EMBL/GenBank/DDBJ whole genome shotgun (WGS) entry which is preliminary data.</text>
</comment>
<protein>
    <submittedName>
        <fullName evidence="3">Uncharacterized protein</fullName>
    </submittedName>
</protein>
<dbReference type="AlphaFoldDB" id="A0AAV5WT11"/>
<feature type="transmembrane region" description="Helical" evidence="2">
    <location>
        <begin position="35"/>
        <end position="58"/>
    </location>
</feature>
<feature type="compositionally biased region" description="Polar residues" evidence="1">
    <location>
        <begin position="1"/>
        <end position="12"/>
    </location>
</feature>
<feature type="region of interest" description="Disordered" evidence="1">
    <location>
        <begin position="67"/>
        <end position="96"/>
    </location>
</feature>
<reference evidence="3" key="1">
    <citation type="submission" date="2023-10" db="EMBL/GenBank/DDBJ databases">
        <title>Genome assembly of Pristionchus species.</title>
        <authorList>
            <person name="Yoshida K."/>
            <person name="Sommer R.J."/>
        </authorList>
    </citation>
    <scope>NUCLEOTIDE SEQUENCE</scope>
    <source>
        <strain evidence="3">RS5133</strain>
    </source>
</reference>